<evidence type="ECO:0008006" key="4">
    <source>
        <dbReference type="Google" id="ProtNLM"/>
    </source>
</evidence>
<feature type="transmembrane region" description="Helical" evidence="1">
    <location>
        <begin position="214"/>
        <end position="233"/>
    </location>
</feature>
<keyword evidence="1" id="KW-0472">Membrane</keyword>
<evidence type="ECO:0000313" key="2">
    <source>
        <dbReference type="EMBL" id="BDZ40057.1"/>
    </source>
</evidence>
<dbReference type="Proteomes" id="UP001321543">
    <property type="component" value="Chromosome"/>
</dbReference>
<feature type="transmembrane region" description="Helical" evidence="1">
    <location>
        <begin position="126"/>
        <end position="148"/>
    </location>
</feature>
<organism evidence="2 3">
    <name type="scientific">Microbacterium suwonense</name>
    <dbReference type="NCBI Taxonomy" id="683047"/>
    <lineage>
        <taxon>Bacteria</taxon>
        <taxon>Bacillati</taxon>
        <taxon>Actinomycetota</taxon>
        <taxon>Actinomycetes</taxon>
        <taxon>Micrococcales</taxon>
        <taxon>Microbacteriaceae</taxon>
        <taxon>Microbacterium</taxon>
    </lineage>
</organism>
<feature type="transmembrane region" description="Helical" evidence="1">
    <location>
        <begin position="102"/>
        <end position="119"/>
    </location>
</feature>
<name>A0ABN6X5R3_9MICO</name>
<feature type="transmembrane region" description="Helical" evidence="1">
    <location>
        <begin position="191"/>
        <end position="208"/>
    </location>
</feature>
<proteinExistence type="predicted"/>
<gene>
    <name evidence="2" type="ORF">GCM10025863_26710</name>
</gene>
<evidence type="ECO:0000313" key="3">
    <source>
        <dbReference type="Proteomes" id="UP001321543"/>
    </source>
</evidence>
<dbReference type="EMBL" id="AP027728">
    <property type="protein sequence ID" value="BDZ40057.1"/>
    <property type="molecule type" value="Genomic_DNA"/>
</dbReference>
<reference evidence="3" key="1">
    <citation type="journal article" date="2019" name="Int. J. Syst. Evol. Microbiol.">
        <title>The Global Catalogue of Microorganisms (GCM) 10K type strain sequencing project: providing services to taxonomists for standard genome sequencing and annotation.</title>
        <authorList>
            <consortium name="The Broad Institute Genomics Platform"/>
            <consortium name="The Broad Institute Genome Sequencing Center for Infectious Disease"/>
            <person name="Wu L."/>
            <person name="Ma J."/>
        </authorList>
    </citation>
    <scope>NUCLEOTIDE SEQUENCE [LARGE SCALE GENOMIC DNA]</scope>
    <source>
        <strain evidence="3">NBRC 106310</strain>
    </source>
</reference>
<keyword evidence="1" id="KW-0812">Transmembrane</keyword>
<evidence type="ECO:0000256" key="1">
    <source>
        <dbReference type="SAM" id="Phobius"/>
    </source>
</evidence>
<keyword evidence="3" id="KW-1185">Reference proteome</keyword>
<sequence length="239" mass="24977">MLQGAAVVLAIVIGVVVAFIMPSYAGSVDTMSSDGTSTHVDMTQTLTEVNGLWVALIALVPALIALVPMVVPRRARTATASAAAVLLTLMAVVGGFTIGGFFLPTVMLGWAALIAWVRLRRSGFGVTWRIVGGVLAALPVLGFLLPVFRGMPGRYADPAEGSDFQISAWGWPFLAAVLVLAVLIAIGYRAAGWVLAALGLVMLAWALVSGELFALLVIWLGGLWLTIGLAHAVTASRRV</sequence>
<protein>
    <recommendedName>
        <fullName evidence="4">DUF4386 family protein</fullName>
    </recommendedName>
</protein>
<feature type="transmembrane region" description="Helical" evidence="1">
    <location>
        <begin position="51"/>
        <end position="71"/>
    </location>
</feature>
<keyword evidence="1" id="KW-1133">Transmembrane helix</keyword>
<feature type="transmembrane region" description="Helical" evidence="1">
    <location>
        <begin position="168"/>
        <end position="186"/>
    </location>
</feature>
<accession>A0ABN6X5R3</accession>